<comment type="caution">
    <text evidence="19">The sequence shown here is derived from an EMBL/GenBank/DDBJ whole genome shotgun (WGS) entry which is preliminary data.</text>
</comment>
<dbReference type="InterPro" id="IPR005467">
    <property type="entry name" value="His_kinase_dom"/>
</dbReference>
<dbReference type="PANTHER" id="PTHR24421:SF62">
    <property type="entry name" value="SENSORY TRANSDUCTION HISTIDINE KINASE"/>
    <property type="match status" value="1"/>
</dbReference>
<name>A0A0X3XDH4_STRVO</name>
<keyword evidence="9" id="KW-0479">Metal-binding</keyword>
<sequence length="426" mass="45242">MDTVDTRGSTEPVRNHSPGEGSQTGAYYGPESGTRWFGLWDGFFAVSYLVTAILLFLSSGSQASHSIPIAALTLCVPWYAAVGRTLMIEDTYGPRNLVFTAGLVTLFCITTAFNLVGAFALFAVIPMLIMSLPMVSAVVLATVANLCPVLVVAFIGEDLGLSVLGVLPISLLSIALSMLLGLWIKRVVRQSKGRGQLIEELRRSRERVARLSHEAGISAERERLAREIHDTLAQGLTSIISLVQAAESEVRDAPDQAVNHLSLAGRVAKESLAEARDFVAALTPPALRGGSLSQAVHRQAEGLIAETGLEVRCSVMGEEKSLPMAVSVVLLRTVQEAIANVRKHAKQARTVDVIVLFDQGGVRLVVRDDGEGFTPDGTQEGYGLRGMQARVEEIDGVASVTSSPGRGTTVEVSVPVTALTGEAVSG</sequence>
<dbReference type="InterPro" id="IPR017205">
    <property type="entry name" value="Sig_transdc_His_kinase_ChrS"/>
</dbReference>
<evidence type="ECO:0000256" key="9">
    <source>
        <dbReference type="ARBA" id="ARBA00022723"/>
    </source>
</evidence>
<dbReference type="InterPro" id="IPR004358">
    <property type="entry name" value="Sig_transdc_His_kin-like_C"/>
</dbReference>
<dbReference type="GO" id="GO:0016020">
    <property type="term" value="C:membrane"/>
    <property type="evidence" value="ECO:0007669"/>
    <property type="project" value="InterPro"/>
</dbReference>
<dbReference type="InterPro" id="IPR036890">
    <property type="entry name" value="HATPase_C_sf"/>
</dbReference>
<dbReference type="SUPFAM" id="SSF55874">
    <property type="entry name" value="ATPase domain of HSP90 chaperone/DNA topoisomerase II/histidine kinase"/>
    <property type="match status" value="1"/>
</dbReference>
<evidence type="ECO:0000256" key="15">
    <source>
        <dbReference type="ARBA" id="ARBA00030800"/>
    </source>
</evidence>
<evidence type="ECO:0000256" key="10">
    <source>
        <dbReference type="ARBA" id="ARBA00022777"/>
    </source>
</evidence>
<accession>A0A0X3XDH4</accession>
<reference evidence="20" key="1">
    <citation type="submission" date="2015-10" db="EMBL/GenBank/DDBJ databases">
        <authorList>
            <person name="Ju K.-S."/>
            <person name="Doroghazi J.R."/>
            <person name="Metcalf W.W."/>
        </authorList>
    </citation>
    <scope>NUCLEOTIDE SEQUENCE [LARGE SCALE GENOMIC DNA]</scope>
    <source>
        <strain evidence="20">NRRL F-8817</strain>
    </source>
</reference>
<dbReference type="PRINTS" id="PR00344">
    <property type="entry name" value="BCTRLSENSOR"/>
</dbReference>
<dbReference type="EMBL" id="LLZJ01000004">
    <property type="protein sequence ID" value="KUL67064.1"/>
    <property type="molecule type" value="Genomic_DNA"/>
</dbReference>
<feature type="domain" description="Histidine kinase" evidence="18">
    <location>
        <begin position="330"/>
        <end position="418"/>
    </location>
</feature>
<keyword evidence="13" id="KW-0411">Iron-sulfur</keyword>
<dbReference type="CDD" id="cd16917">
    <property type="entry name" value="HATPase_UhpB-NarQ-NarX-like"/>
    <property type="match status" value="1"/>
</dbReference>
<keyword evidence="8" id="KW-0808">Transferase</keyword>
<dbReference type="Gene3D" id="3.30.565.10">
    <property type="entry name" value="Histidine kinase-like ATPase, C-terminal domain"/>
    <property type="match status" value="1"/>
</dbReference>
<keyword evidence="10 19" id="KW-0418">Kinase</keyword>
<evidence type="ECO:0000256" key="6">
    <source>
        <dbReference type="ARBA" id="ARBA00022485"/>
    </source>
</evidence>
<evidence type="ECO:0000256" key="16">
    <source>
        <dbReference type="SAM" id="MobiDB-lite"/>
    </source>
</evidence>
<dbReference type="Pfam" id="PF02518">
    <property type="entry name" value="HATPase_c"/>
    <property type="match status" value="1"/>
</dbReference>
<dbReference type="Pfam" id="PF07730">
    <property type="entry name" value="HisKA_3"/>
    <property type="match status" value="1"/>
</dbReference>
<keyword evidence="11" id="KW-0408">Iron</keyword>
<feature type="transmembrane region" description="Helical" evidence="17">
    <location>
        <begin position="161"/>
        <end position="184"/>
    </location>
</feature>
<evidence type="ECO:0000313" key="20">
    <source>
        <dbReference type="Proteomes" id="UP000053413"/>
    </source>
</evidence>
<feature type="transmembrane region" description="Helical" evidence="17">
    <location>
        <begin position="37"/>
        <end position="57"/>
    </location>
</feature>
<dbReference type="PIRSF" id="PIRSF037434">
    <property type="entry name" value="STHK_ChrS"/>
    <property type="match status" value="1"/>
</dbReference>
<evidence type="ECO:0000256" key="7">
    <source>
        <dbReference type="ARBA" id="ARBA00022490"/>
    </source>
</evidence>
<evidence type="ECO:0000256" key="8">
    <source>
        <dbReference type="ARBA" id="ARBA00022679"/>
    </source>
</evidence>
<evidence type="ECO:0000256" key="13">
    <source>
        <dbReference type="ARBA" id="ARBA00023014"/>
    </source>
</evidence>
<feature type="transmembrane region" description="Helical" evidence="17">
    <location>
        <begin position="132"/>
        <end position="155"/>
    </location>
</feature>
<evidence type="ECO:0000256" key="5">
    <source>
        <dbReference type="ARBA" id="ARBA00017322"/>
    </source>
</evidence>
<evidence type="ECO:0000313" key="19">
    <source>
        <dbReference type="EMBL" id="KUL67064.1"/>
    </source>
</evidence>
<keyword evidence="7" id="KW-0963">Cytoplasm</keyword>
<dbReference type="PROSITE" id="PS50109">
    <property type="entry name" value="HIS_KIN"/>
    <property type="match status" value="1"/>
</dbReference>
<comment type="cofactor">
    <cofactor evidence="2">
        <name>[4Fe-4S] cluster</name>
        <dbReference type="ChEBI" id="CHEBI:49883"/>
    </cofactor>
</comment>
<dbReference type="InterPro" id="IPR050482">
    <property type="entry name" value="Sensor_HK_TwoCompSys"/>
</dbReference>
<keyword evidence="6" id="KW-0004">4Fe-4S</keyword>
<gene>
    <name evidence="19" type="ORF">ADL28_02945</name>
</gene>
<comment type="catalytic activity">
    <reaction evidence="1">
        <text>ATP + protein L-histidine = ADP + protein N-phospho-L-histidine.</text>
        <dbReference type="EC" id="2.7.13.3"/>
    </reaction>
</comment>
<evidence type="ECO:0000256" key="11">
    <source>
        <dbReference type="ARBA" id="ARBA00023004"/>
    </source>
</evidence>
<dbReference type="GO" id="GO:0046983">
    <property type="term" value="F:protein dimerization activity"/>
    <property type="evidence" value="ECO:0007669"/>
    <property type="project" value="InterPro"/>
</dbReference>
<dbReference type="GO" id="GO:0005737">
    <property type="term" value="C:cytoplasm"/>
    <property type="evidence" value="ECO:0007669"/>
    <property type="project" value="UniProtKB-SubCell"/>
</dbReference>
<evidence type="ECO:0000256" key="12">
    <source>
        <dbReference type="ARBA" id="ARBA00023012"/>
    </source>
</evidence>
<dbReference type="GO" id="GO:0046872">
    <property type="term" value="F:metal ion binding"/>
    <property type="evidence" value="ECO:0007669"/>
    <property type="project" value="UniProtKB-KW"/>
</dbReference>
<comment type="subcellular location">
    <subcellularLocation>
        <location evidence="3">Cytoplasm</location>
    </subcellularLocation>
</comment>
<feature type="transmembrane region" description="Helical" evidence="17">
    <location>
        <begin position="69"/>
        <end position="87"/>
    </location>
</feature>
<dbReference type="EC" id="2.7.13.3" evidence="4"/>
<dbReference type="InterPro" id="IPR003594">
    <property type="entry name" value="HATPase_dom"/>
</dbReference>
<keyword evidence="17" id="KW-1133">Transmembrane helix</keyword>
<organism evidence="19 20">
    <name type="scientific">Streptomyces violaceusniger</name>
    <dbReference type="NCBI Taxonomy" id="68280"/>
    <lineage>
        <taxon>Bacteria</taxon>
        <taxon>Bacillati</taxon>
        <taxon>Actinomycetota</taxon>
        <taxon>Actinomycetes</taxon>
        <taxon>Kitasatosporales</taxon>
        <taxon>Streptomycetaceae</taxon>
        <taxon>Streptomyces</taxon>
        <taxon>Streptomyces violaceusniger group</taxon>
    </lineage>
</organism>
<proteinExistence type="predicted"/>
<dbReference type="GO" id="GO:0051539">
    <property type="term" value="F:4 iron, 4 sulfur cluster binding"/>
    <property type="evidence" value="ECO:0007669"/>
    <property type="project" value="UniProtKB-KW"/>
</dbReference>
<keyword evidence="17" id="KW-0472">Membrane</keyword>
<evidence type="ECO:0000256" key="2">
    <source>
        <dbReference type="ARBA" id="ARBA00001966"/>
    </source>
</evidence>
<feature type="region of interest" description="Disordered" evidence="16">
    <location>
        <begin position="1"/>
        <end position="25"/>
    </location>
</feature>
<dbReference type="InterPro" id="IPR011712">
    <property type="entry name" value="Sig_transdc_His_kin_sub3_dim/P"/>
</dbReference>
<dbReference type="AlphaFoldDB" id="A0A0X3XDH4"/>
<dbReference type="PANTHER" id="PTHR24421">
    <property type="entry name" value="NITRATE/NITRITE SENSOR PROTEIN NARX-RELATED"/>
    <property type="match status" value="1"/>
</dbReference>
<evidence type="ECO:0000256" key="14">
    <source>
        <dbReference type="ARBA" id="ARBA00024827"/>
    </source>
</evidence>
<comment type="function">
    <text evidence="14">Member of the two-component regulatory system NreB/NreC involved in the control of dissimilatory nitrate/nitrite reduction in response to oxygen. NreB functions as a direct oxygen sensor histidine kinase which is autophosphorylated, in the absence of oxygen, probably at the conserved histidine residue, and transfers its phosphate group probably to a conserved aspartate residue of NreC. NreB/NreC activates the expression of the nitrate (narGHJI) and nitrite (nir) reductase operons, as well as the putative nitrate transporter gene narT.</text>
</comment>
<evidence type="ECO:0000259" key="18">
    <source>
        <dbReference type="PROSITE" id="PS50109"/>
    </source>
</evidence>
<evidence type="ECO:0000256" key="17">
    <source>
        <dbReference type="SAM" id="Phobius"/>
    </source>
</evidence>
<evidence type="ECO:0000256" key="4">
    <source>
        <dbReference type="ARBA" id="ARBA00012438"/>
    </source>
</evidence>
<evidence type="ECO:0000256" key="1">
    <source>
        <dbReference type="ARBA" id="ARBA00000085"/>
    </source>
</evidence>
<feature type="transmembrane region" description="Helical" evidence="17">
    <location>
        <begin position="99"/>
        <end position="125"/>
    </location>
</feature>
<protein>
    <recommendedName>
        <fullName evidence="5">Oxygen sensor histidine kinase NreB</fullName>
        <ecNumber evidence="4">2.7.13.3</ecNumber>
    </recommendedName>
    <alternativeName>
        <fullName evidence="15">Nitrogen regulation protein B</fullName>
    </alternativeName>
</protein>
<dbReference type="SMART" id="SM00387">
    <property type="entry name" value="HATPase_c"/>
    <property type="match status" value="1"/>
</dbReference>
<dbReference type="Proteomes" id="UP000053413">
    <property type="component" value="Unassembled WGS sequence"/>
</dbReference>
<dbReference type="Gene3D" id="1.20.5.1930">
    <property type="match status" value="1"/>
</dbReference>
<keyword evidence="12" id="KW-0902">Two-component regulatory system</keyword>
<evidence type="ECO:0000256" key="3">
    <source>
        <dbReference type="ARBA" id="ARBA00004496"/>
    </source>
</evidence>
<keyword evidence="17" id="KW-0812">Transmembrane</keyword>
<dbReference type="GO" id="GO:0000155">
    <property type="term" value="F:phosphorelay sensor kinase activity"/>
    <property type="evidence" value="ECO:0007669"/>
    <property type="project" value="InterPro"/>
</dbReference>